<evidence type="ECO:0000256" key="3">
    <source>
        <dbReference type="ARBA" id="ARBA00012562"/>
    </source>
</evidence>
<sequence>MRYSGLALFAFLCIKPLLSSSCSTLFFFASAKAPRATNPGRRTLILLLSRFFPDSTRLLEERDVIMGKRAEELDIDNLLDEIPHLRHRGVLDRPDGAGFRIADELPTSVLHGDGDGCIWSEGVPSSLAERSLPLEETLLLQNLGAACFALTFLLVYFHLPFQWDCKDEDGVKGRCVSGAITNYTNQLLTYGSSADESQYNLTEALLFLSHLMGDIHQPLHVGFTSDRGGNTIPVRWFRRKSELHKVWDKDIIETAGDRFYDNVVEEFLDALKQNITGEWSDQVVKWEKCSNNKVACPDVWDRKPNINLTSGDNSVLYDHDLQSYALFDGDGHQVPQDLVEKVGKVFETILEEVEFEGLGELRSKDEEDEGLGELRSKDEEDEGI</sequence>
<dbReference type="GO" id="GO:0006308">
    <property type="term" value="P:DNA catabolic process"/>
    <property type="evidence" value="ECO:0007669"/>
    <property type="project" value="InterPro"/>
</dbReference>
<dbReference type="CDD" id="cd11010">
    <property type="entry name" value="S1-P1_nuclease"/>
    <property type="match status" value="1"/>
</dbReference>
<evidence type="ECO:0000256" key="9">
    <source>
        <dbReference type="ARBA" id="ARBA00023180"/>
    </source>
</evidence>
<evidence type="ECO:0000256" key="6">
    <source>
        <dbReference type="ARBA" id="ARBA00022759"/>
    </source>
</evidence>
<evidence type="ECO:0000256" key="11">
    <source>
        <dbReference type="SAM" id="SignalP"/>
    </source>
</evidence>
<accession>A0A8J5KQR1</accession>
<dbReference type="GO" id="GO:0004521">
    <property type="term" value="F:RNA endonuclease activity"/>
    <property type="evidence" value="ECO:0007669"/>
    <property type="project" value="UniProtKB-ARBA"/>
</dbReference>
<evidence type="ECO:0000256" key="5">
    <source>
        <dbReference type="ARBA" id="ARBA00022723"/>
    </source>
</evidence>
<feature type="signal peptide" evidence="11">
    <location>
        <begin position="1"/>
        <end position="19"/>
    </location>
</feature>
<evidence type="ECO:0000256" key="4">
    <source>
        <dbReference type="ARBA" id="ARBA00022722"/>
    </source>
</evidence>
<evidence type="ECO:0000313" key="12">
    <source>
        <dbReference type="EMBL" id="KAG6495833.1"/>
    </source>
</evidence>
<evidence type="ECO:0000256" key="1">
    <source>
        <dbReference type="ARBA" id="ARBA00000245"/>
    </source>
</evidence>
<dbReference type="GO" id="GO:0046872">
    <property type="term" value="F:metal ion binding"/>
    <property type="evidence" value="ECO:0007669"/>
    <property type="project" value="UniProtKB-KW"/>
</dbReference>
<dbReference type="EMBL" id="JACMSC010000012">
    <property type="protein sequence ID" value="KAG6495833.1"/>
    <property type="molecule type" value="Genomic_DNA"/>
</dbReference>
<keyword evidence="7" id="KW-0378">Hydrolase</keyword>
<evidence type="ECO:0000256" key="8">
    <source>
        <dbReference type="ARBA" id="ARBA00023157"/>
    </source>
</evidence>
<protein>
    <recommendedName>
        <fullName evidence="3">Aspergillus nuclease S1</fullName>
        <ecNumber evidence="3">3.1.30.1</ecNumber>
    </recommendedName>
</protein>
<keyword evidence="6" id="KW-0255">Endonuclease</keyword>
<keyword evidence="9" id="KW-0325">Glycoprotein</keyword>
<dbReference type="InterPro" id="IPR008947">
    <property type="entry name" value="PLipase_C/P1_nuclease_dom_sf"/>
</dbReference>
<name>A0A8J5KQR1_ZINOF</name>
<comment type="caution">
    <text evidence="12">The sequence shown here is derived from an EMBL/GenBank/DDBJ whole genome shotgun (WGS) entry which is preliminary data.</text>
</comment>
<proteinExistence type="inferred from homology"/>
<dbReference type="SUPFAM" id="SSF48537">
    <property type="entry name" value="Phospholipase C/P1 nuclease"/>
    <property type="match status" value="1"/>
</dbReference>
<dbReference type="PANTHER" id="PTHR33146">
    <property type="entry name" value="ENDONUCLEASE 4"/>
    <property type="match status" value="1"/>
</dbReference>
<evidence type="ECO:0000256" key="2">
    <source>
        <dbReference type="ARBA" id="ARBA00009547"/>
    </source>
</evidence>
<evidence type="ECO:0000256" key="7">
    <source>
        <dbReference type="ARBA" id="ARBA00022801"/>
    </source>
</evidence>
<evidence type="ECO:0000313" key="13">
    <source>
        <dbReference type="Proteomes" id="UP000734854"/>
    </source>
</evidence>
<keyword evidence="8" id="KW-1015">Disulfide bond</keyword>
<dbReference type="Gene3D" id="1.10.575.10">
    <property type="entry name" value="P1 Nuclease"/>
    <property type="match status" value="1"/>
</dbReference>
<evidence type="ECO:0000256" key="10">
    <source>
        <dbReference type="SAM" id="MobiDB-lite"/>
    </source>
</evidence>
<dbReference type="EC" id="3.1.30.1" evidence="3"/>
<keyword evidence="11" id="KW-0732">Signal</keyword>
<keyword evidence="5" id="KW-0479">Metal-binding</keyword>
<feature type="region of interest" description="Disordered" evidence="10">
    <location>
        <begin position="360"/>
        <end position="384"/>
    </location>
</feature>
<organism evidence="12 13">
    <name type="scientific">Zingiber officinale</name>
    <name type="common">Ginger</name>
    <name type="synonym">Amomum zingiber</name>
    <dbReference type="NCBI Taxonomy" id="94328"/>
    <lineage>
        <taxon>Eukaryota</taxon>
        <taxon>Viridiplantae</taxon>
        <taxon>Streptophyta</taxon>
        <taxon>Embryophyta</taxon>
        <taxon>Tracheophyta</taxon>
        <taxon>Spermatophyta</taxon>
        <taxon>Magnoliopsida</taxon>
        <taxon>Liliopsida</taxon>
        <taxon>Zingiberales</taxon>
        <taxon>Zingiberaceae</taxon>
        <taxon>Zingiber</taxon>
    </lineage>
</organism>
<dbReference type="InterPro" id="IPR003154">
    <property type="entry name" value="S1/P1nuclease"/>
</dbReference>
<dbReference type="GO" id="GO:0003676">
    <property type="term" value="F:nucleic acid binding"/>
    <property type="evidence" value="ECO:0007669"/>
    <property type="project" value="InterPro"/>
</dbReference>
<comment type="similarity">
    <text evidence="2">Belongs to the nuclease type I family.</text>
</comment>
<dbReference type="GO" id="GO:0000014">
    <property type="term" value="F:single-stranded DNA endodeoxyribonuclease activity"/>
    <property type="evidence" value="ECO:0007669"/>
    <property type="project" value="UniProtKB-ARBA"/>
</dbReference>
<reference evidence="12 13" key="1">
    <citation type="submission" date="2020-08" db="EMBL/GenBank/DDBJ databases">
        <title>Plant Genome Project.</title>
        <authorList>
            <person name="Zhang R.-G."/>
        </authorList>
    </citation>
    <scope>NUCLEOTIDE SEQUENCE [LARGE SCALE GENOMIC DNA]</scope>
    <source>
        <tissue evidence="12">Rhizome</tissue>
    </source>
</reference>
<gene>
    <name evidence="12" type="ORF">ZIOFF_043662</name>
</gene>
<feature type="chain" id="PRO_5035293232" description="Aspergillus nuclease S1" evidence="11">
    <location>
        <begin position="20"/>
        <end position="384"/>
    </location>
</feature>
<dbReference type="Pfam" id="PF02265">
    <property type="entry name" value="S1-P1_nuclease"/>
    <property type="match status" value="1"/>
</dbReference>
<comment type="catalytic activity">
    <reaction evidence="1">
        <text>Endonucleolytic cleavage to 5'-phosphomononucleotide and 5'-phosphooligonucleotide end-products.</text>
        <dbReference type="EC" id="3.1.30.1"/>
    </reaction>
</comment>
<keyword evidence="13" id="KW-1185">Reference proteome</keyword>
<keyword evidence="4" id="KW-0540">Nuclease</keyword>
<dbReference type="PANTHER" id="PTHR33146:SF27">
    <property type="entry name" value="ENDONUCLEASE 2"/>
    <property type="match status" value="1"/>
</dbReference>
<dbReference type="AlphaFoldDB" id="A0A8J5KQR1"/>
<dbReference type="Proteomes" id="UP000734854">
    <property type="component" value="Unassembled WGS sequence"/>
</dbReference>